<dbReference type="RefSeq" id="WP_133514127.1">
    <property type="nucleotide sequence ID" value="NZ_SNWX01000003.1"/>
</dbReference>
<evidence type="ECO:0000256" key="1">
    <source>
        <dbReference type="SAM" id="SignalP"/>
    </source>
</evidence>
<organism evidence="2 3">
    <name type="scientific">Halanaerobium saccharolyticum</name>
    <dbReference type="NCBI Taxonomy" id="43595"/>
    <lineage>
        <taxon>Bacteria</taxon>
        <taxon>Bacillati</taxon>
        <taxon>Bacillota</taxon>
        <taxon>Clostridia</taxon>
        <taxon>Halanaerobiales</taxon>
        <taxon>Halanaerobiaceae</taxon>
        <taxon>Halanaerobium</taxon>
    </lineage>
</organism>
<feature type="signal peptide" evidence="1">
    <location>
        <begin position="1"/>
        <end position="26"/>
    </location>
</feature>
<gene>
    <name evidence="2" type="ORF">DFR79_103173</name>
</gene>
<sequence length="466" mass="52716">MLKNKAKLIILAAAVVLLIGSASAAAQGGMSFYEKQEETETEISGELNPQFRIFSEGEINENLDGNLDISYPGQTHAFKSLLDFQPGAVKEIEFKELYYKYYGAKYNFLIGKNIVIWGKGDQLHVVDNLNAEDLSDFINPDYKERQIGEEMIKIDRYFRGGNANLEFVYTPDFTPNRLPEDPDSPLGSWIINPFSRQMSLPELERATGLSTTEIINQVKESAADEENQFALRYTGTRGGTDYGFSYYNGYLREPSYDKAALMAEFKDFKAGSSSFDSVLEAADLQYNEVGVFGFELARVIADINSRFELAYYRTDDTEGSDPAVRNNKIAWVIGGDRDLPISNLNLNLQFIGEKILDDDQIGNNIASINGKRTNIDLQYNEDGDYTTNRAVLKLEDSYQNKKIIPQLTWVYNLSEHDYTLEAAVDYELKQDLVLTVSHKIFSGDRDTTFGQFEDNDYSAFTLSYSF</sequence>
<dbReference type="AlphaFoldDB" id="A0A4R6M079"/>
<reference evidence="2 3" key="1">
    <citation type="submission" date="2019-03" db="EMBL/GenBank/DDBJ databases">
        <title>Subsurface microbial communities from deep shales in Ohio and West Virginia, USA.</title>
        <authorList>
            <person name="Wrighton K."/>
        </authorList>
    </citation>
    <scope>NUCLEOTIDE SEQUENCE [LARGE SCALE GENOMIC DNA]</scope>
    <source>
        <strain evidence="2 3">MA284_T2</strain>
    </source>
</reference>
<dbReference type="EMBL" id="SNWX01000003">
    <property type="protein sequence ID" value="TDO94494.1"/>
    <property type="molecule type" value="Genomic_DNA"/>
</dbReference>
<evidence type="ECO:0000313" key="2">
    <source>
        <dbReference type="EMBL" id="TDO94494.1"/>
    </source>
</evidence>
<comment type="caution">
    <text evidence="2">The sequence shown here is derived from an EMBL/GenBank/DDBJ whole genome shotgun (WGS) entry which is preliminary data.</text>
</comment>
<evidence type="ECO:0000313" key="3">
    <source>
        <dbReference type="Proteomes" id="UP000295064"/>
    </source>
</evidence>
<dbReference type="OrthoDB" id="2111300at2"/>
<protein>
    <submittedName>
        <fullName evidence="2">Uncharacterized protein</fullName>
    </submittedName>
</protein>
<accession>A0A4R6M079</accession>
<name>A0A4R6M079_9FIRM</name>
<feature type="chain" id="PRO_5038721105" evidence="1">
    <location>
        <begin position="27"/>
        <end position="466"/>
    </location>
</feature>
<keyword evidence="1" id="KW-0732">Signal</keyword>
<dbReference type="Proteomes" id="UP000295064">
    <property type="component" value="Unassembled WGS sequence"/>
</dbReference>
<proteinExistence type="predicted"/>